<accession>A0AAQ3QRS5</accession>
<organism evidence="2 3">
    <name type="scientific">Canna indica</name>
    <name type="common">Indian-shot</name>
    <dbReference type="NCBI Taxonomy" id="4628"/>
    <lineage>
        <taxon>Eukaryota</taxon>
        <taxon>Viridiplantae</taxon>
        <taxon>Streptophyta</taxon>
        <taxon>Embryophyta</taxon>
        <taxon>Tracheophyta</taxon>
        <taxon>Spermatophyta</taxon>
        <taxon>Magnoliopsida</taxon>
        <taxon>Liliopsida</taxon>
        <taxon>Zingiberales</taxon>
        <taxon>Cannaceae</taxon>
        <taxon>Canna</taxon>
    </lineage>
</organism>
<keyword evidence="3" id="KW-1185">Reference proteome</keyword>
<gene>
    <name evidence="2" type="ORF">Cni_G27920</name>
</gene>
<name>A0AAQ3QRS5_9LILI</name>
<evidence type="ECO:0000313" key="3">
    <source>
        <dbReference type="Proteomes" id="UP001327560"/>
    </source>
</evidence>
<feature type="region of interest" description="Disordered" evidence="1">
    <location>
        <begin position="47"/>
        <end position="80"/>
    </location>
</feature>
<dbReference type="Proteomes" id="UP001327560">
    <property type="component" value="Chromosome 9"/>
</dbReference>
<sequence>MAGKEDQSFCYYDHLDLGKILPCIHDLIWPNGHKADDAKTEKLEALLPSADNNDKKLRQRKQQTMQPNKEQENKLSVPIM</sequence>
<evidence type="ECO:0000256" key="1">
    <source>
        <dbReference type="SAM" id="MobiDB-lite"/>
    </source>
</evidence>
<dbReference type="EMBL" id="CP136898">
    <property type="protein sequence ID" value="WOL19123.1"/>
    <property type="molecule type" value="Genomic_DNA"/>
</dbReference>
<evidence type="ECO:0000313" key="2">
    <source>
        <dbReference type="EMBL" id="WOL19123.1"/>
    </source>
</evidence>
<reference evidence="2 3" key="1">
    <citation type="submission" date="2023-10" db="EMBL/GenBank/DDBJ databases">
        <title>Chromosome-scale genome assembly provides insights into flower coloration mechanisms of Canna indica.</title>
        <authorList>
            <person name="Li C."/>
        </authorList>
    </citation>
    <scope>NUCLEOTIDE SEQUENCE [LARGE SCALE GENOMIC DNA]</scope>
    <source>
        <tissue evidence="2">Flower</tissue>
    </source>
</reference>
<protein>
    <submittedName>
        <fullName evidence="2">Uncharacterized protein</fullName>
    </submittedName>
</protein>
<dbReference type="AlphaFoldDB" id="A0AAQ3QRS5"/>
<proteinExistence type="predicted"/>